<dbReference type="Proteomes" id="UP000032366">
    <property type="component" value="Unassembled WGS sequence"/>
</dbReference>
<dbReference type="EMBL" id="JXWY01000031">
    <property type="protein sequence ID" value="KIX91126.1"/>
    <property type="molecule type" value="Genomic_DNA"/>
</dbReference>
<keyword evidence="3" id="KW-0808">Transferase</keyword>
<protein>
    <submittedName>
        <fullName evidence="2">N-acetylmannosamine kinase</fullName>
    </submittedName>
    <submittedName>
        <fullName evidence="3">Putative kinase</fullName>
        <ecNumber evidence="3">2.7.1.60</ecNumber>
    </submittedName>
</protein>
<proteinExistence type="inferred from homology"/>
<evidence type="ECO:0000313" key="5">
    <source>
        <dbReference type="Proteomes" id="UP000254100"/>
    </source>
</evidence>
<reference evidence="2 4" key="1">
    <citation type="submission" date="2015-01" db="EMBL/GenBank/DDBJ databases">
        <authorList>
            <person name="Guo J."/>
        </authorList>
    </citation>
    <scope>NUCLEOTIDE SEQUENCE [LARGE SCALE GENOMIC DNA]</scope>
    <source>
        <strain evidence="2 4">DSM 22147</strain>
    </source>
</reference>
<dbReference type="InterPro" id="IPR000600">
    <property type="entry name" value="ROK"/>
</dbReference>
<accession>A0A0D6XSB6</accession>
<keyword evidence="3" id="KW-0418">Kinase</keyword>
<dbReference type="EC" id="2.7.1.60" evidence="3"/>
<name>A0A0D6XSB6_9STAP</name>
<comment type="similarity">
    <text evidence="1">Belongs to the ROK (NagC/XylR) family.</text>
</comment>
<dbReference type="RefSeq" id="WP_044359639.1">
    <property type="nucleotide sequence ID" value="NZ_JXWY01000031.1"/>
</dbReference>
<dbReference type="InterPro" id="IPR043129">
    <property type="entry name" value="ATPase_NBD"/>
</dbReference>
<gene>
    <name evidence="3" type="primary">nanK</name>
    <name evidence="3" type="ORF">NCTC13832_01962</name>
    <name evidence="2" type="ORF">TP70_04055</name>
</gene>
<organism evidence="3 5">
    <name type="scientific">Staphylococcus microti</name>
    <dbReference type="NCBI Taxonomy" id="569857"/>
    <lineage>
        <taxon>Bacteria</taxon>
        <taxon>Bacillati</taxon>
        <taxon>Bacillota</taxon>
        <taxon>Bacilli</taxon>
        <taxon>Bacillales</taxon>
        <taxon>Staphylococcaceae</taxon>
        <taxon>Staphylococcus</taxon>
    </lineage>
</organism>
<dbReference type="Gene3D" id="3.30.420.40">
    <property type="match status" value="2"/>
</dbReference>
<dbReference type="STRING" id="569857.TP70_04055"/>
<evidence type="ECO:0000313" key="3">
    <source>
        <dbReference type="EMBL" id="SUM58214.1"/>
    </source>
</evidence>
<dbReference type="Proteomes" id="UP000254100">
    <property type="component" value="Unassembled WGS sequence"/>
</dbReference>
<keyword evidence="4" id="KW-1185">Reference proteome</keyword>
<dbReference type="PANTHER" id="PTHR18964:SF165">
    <property type="entry name" value="BETA-GLUCOSIDE KINASE"/>
    <property type="match status" value="1"/>
</dbReference>
<dbReference type="AlphaFoldDB" id="A0A0D6XSB6"/>
<dbReference type="EMBL" id="UHDT01000001">
    <property type="protein sequence ID" value="SUM58214.1"/>
    <property type="molecule type" value="Genomic_DNA"/>
</dbReference>
<dbReference type="GO" id="GO:0009384">
    <property type="term" value="F:N-acylmannosamine kinase activity"/>
    <property type="evidence" value="ECO:0007669"/>
    <property type="project" value="UniProtKB-EC"/>
</dbReference>
<reference evidence="3 5" key="2">
    <citation type="submission" date="2018-06" db="EMBL/GenBank/DDBJ databases">
        <authorList>
            <consortium name="Pathogen Informatics"/>
            <person name="Doyle S."/>
        </authorList>
    </citation>
    <scope>NUCLEOTIDE SEQUENCE [LARGE SCALE GENOMIC DNA]</scope>
    <source>
        <strain evidence="3 5">NCTC13832</strain>
    </source>
</reference>
<dbReference type="PANTHER" id="PTHR18964">
    <property type="entry name" value="ROK (REPRESSOR, ORF, KINASE) FAMILY"/>
    <property type="match status" value="1"/>
</dbReference>
<dbReference type="Pfam" id="PF00480">
    <property type="entry name" value="ROK"/>
    <property type="match status" value="1"/>
</dbReference>
<dbReference type="SUPFAM" id="SSF53067">
    <property type="entry name" value="Actin-like ATPase domain"/>
    <property type="match status" value="1"/>
</dbReference>
<evidence type="ECO:0000313" key="2">
    <source>
        <dbReference type="EMBL" id="KIX91126.1"/>
    </source>
</evidence>
<sequence>MTKIAFDIGGTYIKSAIVENDGTLTGYQKVQTPVNVDRAIVNTVKTQLKTYIKDYALKDVHVGISTAGAVNREECKIAYANPNILDYIGTDFAAELEPFVQQLHVYNDVDAALLGEMTIVSEPVESIFCLTLGTGIGGSYYHHTFGLMSGARHRPNQIGNLLYDPQTKTNYEQRASTNGLKRQLLNSGYDQLSIPELFEHAIAGETYAQTELQKWGEEVARGIAEIQIMYDPAEIVIGGGISAQGEQLLKWIVPHVAKYLPEDYGHALIRTAKLQNNAALIGAVSKL</sequence>
<dbReference type="OrthoDB" id="9795247at2"/>
<evidence type="ECO:0000313" key="4">
    <source>
        <dbReference type="Proteomes" id="UP000032366"/>
    </source>
</evidence>
<evidence type="ECO:0000256" key="1">
    <source>
        <dbReference type="ARBA" id="ARBA00006479"/>
    </source>
</evidence>